<dbReference type="AlphaFoldDB" id="A0A9P4J956"/>
<keyword evidence="3" id="KW-1185">Reference proteome</keyword>
<feature type="compositionally biased region" description="Basic and acidic residues" evidence="1">
    <location>
        <begin position="70"/>
        <end position="83"/>
    </location>
</feature>
<accession>A0A9P4J956</accession>
<evidence type="ECO:0000313" key="3">
    <source>
        <dbReference type="Proteomes" id="UP000799439"/>
    </source>
</evidence>
<feature type="compositionally biased region" description="Basic and acidic residues" evidence="1">
    <location>
        <begin position="25"/>
        <end position="55"/>
    </location>
</feature>
<name>A0A9P4J956_9PEZI</name>
<proteinExistence type="predicted"/>
<sequence length="89" mass="9621">MAPQKSLSESLKSNPSALGDPVSLRAEKSDNEPTEKDRPNKDKKPLKELAEDKLKQNPSQLGDPVSLKAETSEKVPKPEEAGAKKGSKL</sequence>
<evidence type="ECO:0000256" key="1">
    <source>
        <dbReference type="SAM" id="MobiDB-lite"/>
    </source>
</evidence>
<dbReference type="EMBL" id="ML996081">
    <property type="protein sequence ID" value="KAF2157254.1"/>
    <property type="molecule type" value="Genomic_DNA"/>
</dbReference>
<dbReference type="Proteomes" id="UP000799439">
    <property type="component" value="Unassembled WGS sequence"/>
</dbReference>
<feature type="compositionally biased region" description="Polar residues" evidence="1">
    <location>
        <begin position="1"/>
        <end position="16"/>
    </location>
</feature>
<comment type="caution">
    <text evidence="2">The sequence shown here is derived from an EMBL/GenBank/DDBJ whole genome shotgun (WGS) entry which is preliminary data.</text>
</comment>
<reference evidence="2" key="1">
    <citation type="journal article" date="2020" name="Stud. Mycol.">
        <title>101 Dothideomycetes genomes: a test case for predicting lifestyles and emergence of pathogens.</title>
        <authorList>
            <person name="Haridas S."/>
            <person name="Albert R."/>
            <person name="Binder M."/>
            <person name="Bloem J."/>
            <person name="Labutti K."/>
            <person name="Salamov A."/>
            <person name="Andreopoulos B."/>
            <person name="Baker S."/>
            <person name="Barry K."/>
            <person name="Bills G."/>
            <person name="Bluhm B."/>
            <person name="Cannon C."/>
            <person name="Castanera R."/>
            <person name="Culley D."/>
            <person name="Daum C."/>
            <person name="Ezra D."/>
            <person name="Gonzalez J."/>
            <person name="Henrissat B."/>
            <person name="Kuo A."/>
            <person name="Liang C."/>
            <person name="Lipzen A."/>
            <person name="Lutzoni F."/>
            <person name="Magnuson J."/>
            <person name="Mondo S."/>
            <person name="Nolan M."/>
            <person name="Ohm R."/>
            <person name="Pangilinan J."/>
            <person name="Park H.-J."/>
            <person name="Ramirez L."/>
            <person name="Alfaro M."/>
            <person name="Sun H."/>
            <person name="Tritt A."/>
            <person name="Yoshinaga Y."/>
            <person name="Zwiers L.-H."/>
            <person name="Turgeon B."/>
            <person name="Goodwin S."/>
            <person name="Spatafora J."/>
            <person name="Crous P."/>
            <person name="Grigoriev I."/>
        </authorList>
    </citation>
    <scope>NUCLEOTIDE SEQUENCE</scope>
    <source>
        <strain evidence="2">CBS 260.36</strain>
    </source>
</reference>
<organism evidence="2 3">
    <name type="scientific">Myriangium duriaei CBS 260.36</name>
    <dbReference type="NCBI Taxonomy" id="1168546"/>
    <lineage>
        <taxon>Eukaryota</taxon>
        <taxon>Fungi</taxon>
        <taxon>Dikarya</taxon>
        <taxon>Ascomycota</taxon>
        <taxon>Pezizomycotina</taxon>
        <taxon>Dothideomycetes</taxon>
        <taxon>Dothideomycetidae</taxon>
        <taxon>Myriangiales</taxon>
        <taxon>Myriangiaceae</taxon>
        <taxon>Myriangium</taxon>
    </lineage>
</organism>
<dbReference type="OrthoDB" id="5234213at2759"/>
<evidence type="ECO:0000313" key="2">
    <source>
        <dbReference type="EMBL" id="KAF2157254.1"/>
    </source>
</evidence>
<gene>
    <name evidence="2" type="ORF">K461DRAFT_289589</name>
</gene>
<protein>
    <submittedName>
        <fullName evidence="2">Uncharacterized protein</fullName>
    </submittedName>
</protein>
<feature type="region of interest" description="Disordered" evidence="1">
    <location>
        <begin position="1"/>
        <end position="89"/>
    </location>
</feature>